<evidence type="ECO:0000313" key="4">
    <source>
        <dbReference type="Proteomes" id="UP001229651"/>
    </source>
</evidence>
<dbReference type="Pfam" id="PF01593">
    <property type="entry name" value="Amino_oxidase"/>
    <property type="match status" value="1"/>
</dbReference>
<name>A0ABU0F574_9PSEU</name>
<dbReference type="PANTHER" id="PTHR46313">
    <property type="match status" value="1"/>
</dbReference>
<dbReference type="InterPro" id="IPR036188">
    <property type="entry name" value="FAD/NAD-bd_sf"/>
</dbReference>
<evidence type="ECO:0000259" key="2">
    <source>
        <dbReference type="Pfam" id="PF01593"/>
    </source>
</evidence>
<dbReference type="EMBL" id="JAUSUT010000001">
    <property type="protein sequence ID" value="MDQ0382741.1"/>
    <property type="molecule type" value="Genomic_DNA"/>
</dbReference>
<dbReference type="PANTHER" id="PTHR46313:SF3">
    <property type="entry name" value="PROLYCOPENE ISOMERASE, CHLOROPLASTIC"/>
    <property type="match status" value="1"/>
</dbReference>
<organism evidence="3 4">
    <name type="scientific">Amycolatopsis thermophila</name>
    <dbReference type="NCBI Taxonomy" id="206084"/>
    <lineage>
        <taxon>Bacteria</taxon>
        <taxon>Bacillati</taxon>
        <taxon>Actinomycetota</taxon>
        <taxon>Actinomycetes</taxon>
        <taxon>Pseudonocardiales</taxon>
        <taxon>Pseudonocardiaceae</taxon>
        <taxon>Amycolatopsis</taxon>
    </lineage>
</organism>
<protein>
    <submittedName>
        <fullName evidence="3">Phytoene dehydrogenase-like protein</fullName>
    </submittedName>
</protein>
<evidence type="ECO:0000313" key="3">
    <source>
        <dbReference type="EMBL" id="MDQ0382741.1"/>
    </source>
</evidence>
<reference evidence="3 4" key="1">
    <citation type="submission" date="2023-07" db="EMBL/GenBank/DDBJ databases">
        <title>Sequencing the genomes of 1000 actinobacteria strains.</title>
        <authorList>
            <person name="Klenk H.-P."/>
        </authorList>
    </citation>
    <scope>NUCLEOTIDE SEQUENCE [LARGE SCALE GENOMIC DNA]</scope>
    <source>
        <strain evidence="3 4">DSM 45805</strain>
    </source>
</reference>
<sequence length="495" mass="54775">MSDRVPWNVQEREVVIIGAGYGALIAGAVLARAGLRPLLIEELDQAGLPGGAYPYSPQPGETYWLDFGRRDSHGEQDYVLVTNQWHLKAAERAGVTLPIVGPHAPTMRTHRLPERVVSSFGAGTDDATRFLRENCGLDDELAQRFLVLLGELAAMDGAEAAKLTDVTFEQWFEERGEPADLRKAMYSLCVCIYSLPPEQTSVGRFVLNYAKSALQLHTMNDPEVGGMQGACQPYIRAIEEAGGEIWLNTEATCLLRDADGATGVLARDVHAFVREVRTRHVIFTRPAFQLFDLVPESEFPAGFAEQARSTRQWELPMISVQMGLSGTPIRRGDGKPDDFASWNRVMVGEDRSYAGGWIIPSLTSPKSAPPGKHLLEVCYADDGTKRVDGRMVPHSYEELKPGLERLVDYVYEFYANLEEIVEWSEVYYTTEAGGHHWAYKPGARVPKVSPIPGLYLQGYTTDTSYAYYEAEEYSALDVVDTVLAALRKGEASAIG</sequence>
<dbReference type="SUPFAM" id="SSF51905">
    <property type="entry name" value="FAD/NAD(P)-binding domain"/>
    <property type="match status" value="1"/>
</dbReference>
<dbReference type="Gene3D" id="3.50.50.60">
    <property type="entry name" value="FAD/NAD(P)-binding domain"/>
    <property type="match status" value="2"/>
</dbReference>
<proteinExistence type="predicted"/>
<accession>A0ABU0F574</accession>
<feature type="transmembrane region" description="Helical" evidence="1">
    <location>
        <begin position="14"/>
        <end position="35"/>
    </location>
</feature>
<keyword evidence="1" id="KW-0472">Membrane</keyword>
<dbReference type="Proteomes" id="UP001229651">
    <property type="component" value="Unassembled WGS sequence"/>
</dbReference>
<dbReference type="RefSeq" id="WP_306998184.1">
    <property type="nucleotide sequence ID" value="NZ_JAUSUT010000001.1"/>
</dbReference>
<evidence type="ECO:0000256" key="1">
    <source>
        <dbReference type="SAM" id="Phobius"/>
    </source>
</evidence>
<comment type="caution">
    <text evidence="3">The sequence shown here is derived from an EMBL/GenBank/DDBJ whole genome shotgun (WGS) entry which is preliminary data.</text>
</comment>
<dbReference type="InterPro" id="IPR002937">
    <property type="entry name" value="Amino_oxidase"/>
</dbReference>
<dbReference type="InterPro" id="IPR045892">
    <property type="entry name" value="CrtISO-like"/>
</dbReference>
<keyword evidence="4" id="KW-1185">Reference proteome</keyword>
<keyword evidence="1" id="KW-0812">Transmembrane</keyword>
<feature type="domain" description="Amine oxidase" evidence="2">
    <location>
        <begin position="63"/>
        <end position="466"/>
    </location>
</feature>
<gene>
    <name evidence="3" type="ORF">FB470_006735</name>
</gene>
<dbReference type="Gene3D" id="3.90.660.50">
    <property type="match status" value="1"/>
</dbReference>
<keyword evidence="1" id="KW-1133">Transmembrane helix</keyword>